<comment type="function">
    <text evidence="1">May be involved in the biosynthesis of molybdopterin.</text>
</comment>
<evidence type="ECO:0000313" key="5">
    <source>
        <dbReference type="EMBL" id="QBF74512.1"/>
    </source>
</evidence>
<sequence>MEDYKWKTAVITLSDKGYRGEREDKSGPLICEMLPEDSYSIEETLLLPDEQEMIEKELIRLCDDSHMDLILTTGGTGFAQRDCTPEATLHVATRNAQGIADAMRYCSLQVTPRAMLSRGVSVIRGKTLIINLPGSTKAVRENLSFILSSLEHGLGILTGRDGECGGA</sequence>
<accession>A0A494WKB3</accession>
<dbReference type="PANTHER" id="PTHR43764:SF1">
    <property type="entry name" value="MOLYBDOPTERIN MOLYBDOTRANSFERASE"/>
    <property type="match status" value="1"/>
</dbReference>
<dbReference type="GO" id="GO:0061598">
    <property type="term" value="F:molybdopterin adenylyltransferase activity"/>
    <property type="evidence" value="ECO:0007669"/>
    <property type="project" value="UniProtKB-EC"/>
</dbReference>
<dbReference type="PANTHER" id="PTHR43764">
    <property type="entry name" value="MOLYBDENUM COFACTOR BIOSYNTHESIS"/>
    <property type="match status" value="1"/>
</dbReference>
<keyword evidence="5" id="KW-0808">Transferase</keyword>
<dbReference type="EC" id="2.7.7.75" evidence="5"/>
<dbReference type="KEGG" id="csci:HDCHBGLK_01914"/>
<keyword evidence="3" id="KW-0501">Molybdenum cofactor biosynthesis</keyword>
<dbReference type="InterPro" id="IPR008284">
    <property type="entry name" value="MoCF_biosynth_CS"/>
</dbReference>
<dbReference type="InterPro" id="IPR036425">
    <property type="entry name" value="MoaB/Mog-like_dom_sf"/>
</dbReference>
<name>A0A494WKB3_CLOS5</name>
<keyword evidence="5" id="KW-0548">Nucleotidyltransferase</keyword>
<dbReference type="GO" id="GO:0006777">
    <property type="term" value="P:Mo-molybdopterin cofactor biosynthetic process"/>
    <property type="evidence" value="ECO:0007669"/>
    <property type="project" value="UniProtKB-KW"/>
</dbReference>
<dbReference type="CDD" id="cd00886">
    <property type="entry name" value="MogA_MoaB"/>
    <property type="match status" value="1"/>
</dbReference>
<dbReference type="AlphaFoldDB" id="A0A494WKB3"/>
<dbReference type="OrthoDB" id="9784492at2"/>
<keyword evidence="6" id="KW-1185">Reference proteome</keyword>
<dbReference type="InterPro" id="IPR051920">
    <property type="entry name" value="MPT_Adenylyltrnsfr/MoaC-Rel"/>
</dbReference>
<dbReference type="Gene3D" id="3.40.980.10">
    <property type="entry name" value="MoaB/Mog-like domain"/>
    <property type="match status" value="1"/>
</dbReference>
<reference evidence="5 6" key="1">
    <citation type="journal article" date="2019" name="Appl. Environ. Microbiol.">
        <title>Clostridium scindens ATCC 35704: integration of nutritional requirements, the complete genome sequence, and global transcriptional responses to bile acids.</title>
        <authorList>
            <person name="Devendran S."/>
            <person name="Shrestha R."/>
            <person name="Alves J.M.P."/>
            <person name="Wolf P.G."/>
            <person name="Ly L."/>
            <person name="Hernandez A.G."/>
            <person name="Mendez-Garcia C."/>
            <person name="Inboden A."/>
            <person name="Wiley J."/>
            <person name="Paul O."/>
            <person name="Allen A."/>
            <person name="Springer E."/>
            <person name="Wright C.L."/>
            <person name="Fields C.J."/>
            <person name="Daniel S.L."/>
            <person name="Ridlon J.M."/>
        </authorList>
    </citation>
    <scope>NUCLEOTIDE SEQUENCE [LARGE SCALE GENOMIC DNA]</scope>
    <source>
        <strain evidence="5 6">ATCC 35704</strain>
    </source>
</reference>
<dbReference type="GeneID" id="62696121"/>
<dbReference type="SUPFAM" id="SSF53218">
    <property type="entry name" value="Molybdenum cofactor biosynthesis proteins"/>
    <property type="match status" value="1"/>
</dbReference>
<dbReference type="SMART" id="SM00852">
    <property type="entry name" value="MoCF_biosynth"/>
    <property type="match status" value="1"/>
</dbReference>
<dbReference type="InterPro" id="IPR001453">
    <property type="entry name" value="MoaB/Mog_dom"/>
</dbReference>
<evidence type="ECO:0000256" key="1">
    <source>
        <dbReference type="ARBA" id="ARBA00003487"/>
    </source>
</evidence>
<feature type="domain" description="MoaB/Mog" evidence="4">
    <location>
        <begin position="9"/>
        <end position="153"/>
    </location>
</feature>
<evidence type="ECO:0000256" key="3">
    <source>
        <dbReference type="ARBA" id="ARBA00023150"/>
    </source>
</evidence>
<proteinExistence type="predicted"/>
<gene>
    <name evidence="5" type="primary">mog_1</name>
    <name evidence="5" type="ORF">HDCHBGLK_01914</name>
</gene>
<dbReference type="NCBIfam" id="TIGR00177">
    <property type="entry name" value="molyb_syn"/>
    <property type="match status" value="1"/>
</dbReference>
<dbReference type="Proteomes" id="UP000289664">
    <property type="component" value="Chromosome"/>
</dbReference>
<comment type="pathway">
    <text evidence="2">Cofactor biosynthesis; molybdopterin biosynthesis.</text>
</comment>
<evidence type="ECO:0000313" key="6">
    <source>
        <dbReference type="Proteomes" id="UP000289664"/>
    </source>
</evidence>
<dbReference type="Pfam" id="PF00994">
    <property type="entry name" value="MoCF_biosynth"/>
    <property type="match status" value="1"/>
</dbReference>
<evidence type="ECO:0000259" key="4">
    <source>
        <dbReference type="SMART" id="SM00852"/>
    </source>
</evidence>
<organism evidence="5 6">
    <name type="scientific">Clostridium scindens (strain ATCC 35704 / DSM 5676 / VPI 13733 / 19)</name>
    <dbReference type="NCBI Taxonomy" id="411468"/>
    <lineage>
        <taxon>Bacteria</taxon>
        <taxon>Bacillati</taxon>
        <taxon>Bacillota</taxon>
        <taxon>Clostridia</taxon>
        <taxon>Lachnospirales</taxon>
        <taxon>Lachnospiraceae</taxon>
    </lineage>
</organism>
<evidence type="ECO:0000256" key="2">
    <source>
        <dbReference type="ARBA" id="ARBA00005046"/>
    </source>
</evidence>
<dbReference type="UniPathway" id="UPA00344"/>
<dbReference type="RefSeq" id="WP_039909991.1">
    <property type="nucleotide sequence ID" value="NZ_CP036170.1"/>
</dbReference>
<dbReference type="PROSITE" id="PS01078">
    <property type="entry name" value="MOCF_BIOSYNTHESIS_1"/>
    <property type="match status" value="1"/>
</dbReference>
<dbReference type="EMBL" id="CP036170">
    <property type="protein sequence ID" value="QBF74512.1"/>
    <property type="molecule type" value="Genomic_DNA"/>
</dbReference>
<protein>
    <submittedName>
        <fullName evidence="5">Molybdopterin adenylyltransferase</fullName>
        <ecNumber evidence="5">2.7.7.75</ecNumber>
    </submittedName>
</protein>